<dbReference type="Proteomes" id="UP000634136">
    <property type="component" value="Unassembled WGS sequence"/>
</dbReference>
<accession>A0A834SSQ7</accession>
<reference evidence="1" key="1">
    <citation type="submission" date="2020-09" db="EMBL/GenBank/DDBJ databases">
        <title>Genome-Enabled Discovery of Anthraquinone Biosynthesis in Senna tora.</title>
        <authorList>
            <person name="Kang S.-H."/>
            <person name="Pandey R.P."/>
            <person name="Lee C.-M."/>
            <person name="Sim J.-S."/>
            <person name="Jeong J.-T."/>
            <person name="Choi B.-S."/>
            <person name="Jung M."/>
            <person name="Ginzburg D."/>
            <person name="Zhao K."/>
            <person name="Won S.Y."/>
            <person name="Oh T.-J."/>
            <person name="Yu Y."/>
            <person name="Kim N.-H."/>
            <person name="Lee O.R."/>
            <person name="Lee T.-H."/>
            <person name="Bashyal P."/>
            <person name="Kim T.-S."/>
            <person name="Lee W.-H."/>
            <person name="Kawkins C."/>
            <person name="Kim C.-K."/>
            <person name="Kim J.S."/>
            <person name="Ahn B.O."/>
            <person name="Rhee S.Y."/>
            <person name="Sohng J.K."/>
        </authorList>
    </citation>
    <scope>NUCLEOTIDE SEQUENCE</scope>
    <source>
        <tissue evidence="1">Leaf</tissue>
    </source>
</reference>
<dbReference type="EMBL" id="JAAIUW010000013">
    <property type="protein sequence ID" value="KAF7802724.1"/>
    <property type="molecule type" value="Genomic_DNA"/>
</dbReference>
<organism evidence="1 2">
    <name type="scientific">Senna tora</name>
    <dbReference type="NCBI Taxonomy" id="362788"/>
    <lineage>
        <taxon>Eukaryota</taxon>
        <taxon>Viridiplantae</taxon>
        <taxon>Streptophyta</taxon>
        <taxon>Embryophyta</taxon>
        <taxon>Tracheophyta</taxon>
        <taxon>Spermatophyta</taxon>
        <taxon>Magnoliopsida</taxon>
        <taxon>eudicotyledons</taxon>
        <taxon>Gunneridae</taxon>
        <taxon>Pentapetalae</taxon>
        <taxon>rosids</taxon>
        <taxon>fabids</taxon>
        <taxon>Fabales</taxon>
        <taxon>Fabaceae</taxon>
        <taxon>Caesalpinioideae</taxon>
        <taxon>Cassia clade</taxon>
        <taxon>Senna</taxon>
    </lineage>
</organism>
<proteinExistence type="predicted"/>
<evidence type="ECO:0000313" key="1">
    <source>
        <dbReference type="EMBL" id="KAF7802724.1"/>
    </source>
</evidence>
<gene>
    <name evidence="1" type="ORF">G2W53_041835</name>
</gene>
<sequence>MGVPRLILRRAMFHILIMGARQGDVG</sequence>
<name>A0A834SSQ7_9FABA</name>
<comment type="caution">
    <text evidence="1">The sequence shown here is derived from an EMBL/GenBank/DDBJ whole genome shotgun (WGS) entry which is preliminary data.</text>
</comment>
<dbReference type="AlphaFoldDB" id="A0A834SSQ7"/>
<protein>
    <submittedName>
        <fullName evidence="1">Uncharacterized protein</fullName>
    </submittedName>
</protein>
<evidence type="ECO:0000313" key="2">
    <source>
        <dbReference type="Proteomes" id="UP000634136"/>
    </source>
</evidence>
<keyword evidence="2" id="KW-1185">Reference proteome</keyword>